<dbReference type="RefSeq" id="WP_011014647.1">
    <property type="nucleotide sequence ID" value="NC_003450.3"/>
</dbReference>
<dbReference type="KEGG" id="cgl:Cgl1804"/>
<dbReference type="eggNOG" id="COG0322">
    <property type="taxonomic scope" value="Bacteria"/>
</dbReference>
<accession>Q6M4H6</accession>
<evidence type="ECO:0000313" key="3">
    <source>
        <dbReference type="Proteomes" id="UP000000582"/>
    </source>
</evidence>
<dbReference type="SUPFAM" id="SSF82771">
    <property type="entry name" value="GIY-YIG endonuclease"/>
    <property type="match status" value="1"/>
</dbReference>
<sequence length="503" mass="58951">MIDRPVWLFELYNTAKEVVYSLLIDEVTGENTILKKDDGWRDQFMIESFFAYDSEADATSWSGKNMNSYWFVSDLISNISFAERSLESFSWALRDLEDLSSSETGFEGLEELNLKFSELQEWYTNLELPFQPSAADVDEVEQYLQAEVTRQRGDYQWSPEFWIPKPDSYYIDHALAVVTDVLGAIEQGELREEVEVQQALDEVSENWNPLEDSDYYLQDHRGRPVQDLSREMEELVRCLMLDQEWWGAEARIRKLVESVEWEDTQAISSLIEHEQYWEDGRFRPPLHKFSEGLDEPEPLPMTRKMILATNHPDVLRVNIADYYQQHRRIATQKVECYKEVLALYPEILKKFDDSSFVNRHWIYRAFDREGQLLYIGETINPLVRLREHAGLGSINHAHHRLVSPWFSTMATFHLESCFTQAEAKEKEALYIKLEQPRYNKTHNSARLAVSEEGVPVNEVPSRNDPRNVGWKGHRHVPPMLPIVARVVDESTTREGYAFYEDNR</sequence>
<dbReference type="BioCyc" id="CORYNE:G18NG-11396-MONOMER"/>
<keyword evidence="3" id="KW-1185">Reference proteome</keyword>
<dbReference type="Gene3D" id="3.40.1440.10">
    <property type="entry name" value="GIY-YIG endonuclease"/>
    <property type="match status" value="1"/>
</dbReference>
<dbReference type="PROSITE" id="PS50164">
    <property type="entry name" value="GIY_YIG"/>
    <property type="match status" value="1"/>
</dbReference>
<dbReference type="PATRIC" id="fig|196627.13.peg.1753"/>
<proteinExistence type="predicted"/>
<dbReference type="KEGG" id="cgb:cg2024"/>
<organism evidence="2 3">
    <name type="scientific">Corynebacterium glutamicum (strain ATCC 13032 / DSM 20300 / JCM 1318 / BCRC 11384 / CCUG 27702 / LMG 3730 / NBRC 12168 / NCIMB 10025 / NRRL B-2784 / 534)</name>
    <dbReference type="NCBI Taxonomy" id="196627"/>
    <lineage>
        <taxon>Bacteria</taxon>
        <taxon>Bacillati</taxon>
        <taxon>Actinomycetota</taxon>
        <taxon>Actinomycetes</taxon>
        <taxon>Mycobacteriales</taxon>
        <taxon>Corynebacteriaceae</taxon>
        <taxon>Corynebacterium</taxon>
    </lineage>
</organism>
<feature type="domain" description="GIY-YIG" evidence="1">
    <location>
        <begin position="358"/>
        <end position="440"/>
    </location>
</feature>
<reference evidence="3" key="1">
    <citation type="journal article" date="2003" name="Appl. Microbiol. Biotechnol.">
        <title>The Corynebacterium glutamicum genome: features and impacts on biotechnological processes.</title>
        <authorList>
            <person name="Ikeda M."/>
            <person name="Nakagawa S."/>
        </authorList>
    </citation>
    <scope>NUCLEOTIDE SEQUENCE [LARGE SCALE GENOMIC DNA]</scope>
    <source>
        <strain evidence="3">ATCC 13032 / DSM 20300 / BCRC 11384 / JCM 1318 / LMG 3730 / NCIMB 10025</strain>
    </source>
</reference>
<dbReference type="Pfam" id="PF01541">
    <property type="entry name" value="GIY-YIG"/>
    <property type="match status" value="1"/>
</dbReference>
<dbReference type="STRING" id="196627.cg2024"/>
<name>Q8NPK8_CORGL</name>
<accession>Q8NPK8</accession>
<dbReference type="GeneID" id="1019762"/>
<dbReference type="Proteomes" id="UP000000582">
    <property type="component" value="Chromosome"/>
</dbReference>
<dbReference type="EMBL" id="BA000036">
    <property type="protein sequence ID" value="BAB99197.1"/>
    <property type="molecule type" value="Genomic_DNA"/>
</dbReference>
<protein>
    <recommendedName>
        <fullName evidence="1">GIY-YIG domain-containing protein</fullName>
    </recommendedName>
</protein>
<dbReference type="HOGENOM" id="CLU_541549_0_0_11"/>
<evidence type="ECO:0000313" key="2">
    <source>
        <dbReference type="EMBL" id="BAB99197.1"/>
    </source>
</evidence>
<dbReference type="InterPro" id="IPR000305">
    <property type="entry name" value="GIY-YIG_endonuc"/>
</dbReference>
<dbReference type="AlphaFoldDB" id="Q8NPK8"/>
<gene>
    <name evidence="2" type="ordered locus">Cgl1804</name>
</gene>
<dbReference type="OrthoDB" id="4775285at2"/>
<dbReference type="InterPro" id="IPR035901">
    <property type="entry name" value="GIY-YIG_endonuc_sf"/>
</dbReference>
<dbReference type="SMART" id="SM00465">
    <property type="entry name" value="GIYc"/>
    <property type="match status" value="1"/>
</dbReference>
<evidence type="ECO:0000259" key="1">
    <source>
        <dbReference type="PROSITE" id="PS50164"/>
    </source>
</evidence>